<sequence length="149" mass="15853">MLAEGLVAVAATAGSGLVQAMTTDAWQQCRDRAARLLGRGDAGEESRQQARLDRTRAELTQAAAAGDEEGRQLVVRQSAAWQTRFEDLLETSPEQEAPVRELLGFLRERLASGTAAGTVTVHATASDQAQQAVQGQGTQHNSFGPGQPR</sequence>
<dbReference type="RefSeq" id="WP_164220356.1">
    <property type="nucleotide sequence ID" value="NZ_JAAGMS010000130.1"/>
</dbReference>
<reference evidence="2 3" key="1">
    <citation type="submission" date="2020-01" db="EMBL/GenBank/DDBJ databases">
        <title>Insect and environment-associated Actinomycetes.</title>
        <authorList>
            <person name="Currrie C."/>
            <person name="Chevrette M."/>
            <person name="Carlson C."/>
            <person name="Stubbendieck R."/>
            <person name="Wendt-Pienkowski E."/>
        </authorList>
    </citation>
    <scope>NUCLEOTIDE SEQUENCE [LARGE SCALE GENOMIC DNA]</scope>
    <source>
        <strain evidence="2 3">SID7903</strain>
    </source>
</reference>
<gene>
    <name evidence="2" type="ORF">G3I58_11795</name>
</gene>
<dbReference type="Proteomes" id="UP000470951">
    <property type="component" value="Unassembled WGS sequence"/>
</dbReference>
<organism evidence="2 3">
    <name type="scientific">Streptomyces anulatus</name>
    <name type="common">Streptomyces chrysomallus</name>
    <dbReference type="NCBI Taxonomy" id="1892"/>
    <lineage>
        <taxon>Bacteria</taxon>
        <taxon>Bacillati</taxon>
        <taxon>Actinomycetota</taxon>
        <taxon>Actinomycetes</taxon>
        <taxon>Kitasatosporales</taxon>
        <taxon>Streptomycetaceae</taxon>
        <taxon>Streptomyces</taxon>
    </lineage>
</organism>
<feature type="region of interest" description="Disordered" evidence="1">
    <location>
        <begin position="126"/>
        <end position="149"/>
    </location>
</feature>
<protein>
    <submittedName>
        <fullName evidence="2">Uncharacterized protein</fullName>
    </submittedName>
</protein>
<dbReference type="AlphaFoldDB" id="A0A7K3R916"/>
<dbReference type="EMBL" id="JAAGMS010000130">
    <property type="protein sequence ID" value="NEB98650.1"/>
    <property type="molecule type" value="Genomic_DNA"/>
</dbReference>
<feature type="compositionally biased region" description="Polar residues" evidence="1">
    <location>
        <begin position="140"/>
        <end position="149"/>
    </location>
</feature>
<evidence type="ECO:0000256" key="1">
    <source>
        <dbReference type="SAM" id="MobiDB-lite"/>
    </source>
</evidence>
<accession>A0A7K3R916</accession>
<name>A0A7K3R916_STRAQ</name>
<evidence type="ECO:0000313" key="3">
    <source>
        <dbReference type="Proteomes" id="UP000470951"/>
    </source>
</evidence>
<proteinExistence type="predicted"/>
<feature type="compositionally biased region" description="Low complexity" evidence="1">
    <location>
        <begin position="126"/>
        <end position="139"/>
    </location>
</feature>
<evidence type="ECO:0000313" key="2">
    <source>
        <dbReference type="EMBL" id="NEB98650.1"/>
    </source>
</evidence>
<comment type="caution">
    <text evidence="2">The sequence shown here is derived from an EMBL/GenBank/DDBJ whole genome shotgun (WGS) entry which is preliminary data.</text>
</comment>